<feature type="transmembrane region" description="Helical" evidence="2">
    <location>
        <begin position="112"/>
        <end position="136"/>
    </location>
</feature>
<evidence type="ECO:0000256" key="2">
    <source>
        <dbReference type="SAM" id="Phobius"/>
    </source>
</evidence>
<feature type="region of interest" description="Disordered" evidence="1">
    <location>
        <begin position="1"/>
        <end position="22"/>
    </location>
</feature>
<dbReference type="RefSeq" id="WP_124935395.1">
    <property type="nucleotide sequence ID" value="NZ_RJVQ01000001.1"/>
</dbReference>
<feature type="transmembrane region" description="Helical" evidence="2">
    <location>
        <begin position="148"/>
        <end position="171"/>
    </location>
</feature>
<dbReference type="Proteomes" id="UP000281112">
    <property type="component" value="Unassembled WGS sequence"/>
</dbReference>
<feature type="transmembrane region" description="Helical" evidence="2">
    <location>
        <begin position="511"/>
        <end position="529"/>
    </location>
</feature>
<evidence type="ECO:0000256" key="1">
    <source>
        <dbReference type="SAM" id="MobiDB-lite"/>
    </source>
</evidence>
<comment type="caution">
    <text evidence="3">The sequence shown here is derived from an EMBL/GenBank/DDBJ whole genome shotgun (WGS) entry which is preliminary data.</text>
</comment>
<dbReference type="Gene3D" id="1.10.4160.10">
    <property type="entry name" value="Hydantoin permease"/>
    <property type="match status" value="1"/>
</dbReference>
<feature type="transmembrane region" description="Helical" evidence="2">
    <location>
        <begin position="382"/>
        <end position="404"/>
    </location>
</feature>
<protein>
    <submittedName>
        <fullName evidence="3">Nucleoside transporter</fullName>
    </submittedName>
</protein>
<keyword evidence="2" id="KW-0472">Membrane</keyword>
<evidence type="ECO:0000313" key="3">
    <source>
        <dbReference type="EMBL" id="RQW64744.1"/>
    </source>
</evidence>
<proteinExistence type="predicted"/>
<dbReference type="EMBL" id="RJVQ01000001">
    <property type="protein sequence ID" value="RQW64744.1"/>
    <property type="molecule type" value="Genomic_DNA"/>
</dbReference>
<dbReference type="OrthoDB" id="9770247at2"/>
<reference evidence="3 4" key="1">
    <citation type="submission" date="2018-11" db="EMBL/GenBank/DDBJ databases">
        <title>Vibrio LJC006 sp. nov., isolated from seawater during the bloom of the enteromorpha.</title>
        <authorList>
            <person name="Liang J."/>
        </authorList>
    </citation>
    <scope>NUCLEOTIDE SEQUENCE [LARGE SCALE GENOMIC DNA]</scope>
    <source>
        <strain evidence="3 4">LJC006</strain>
    </source>
</reference>
<keyword evidence="2" id="KW-1133">Transmembrane helix</keyword>
<dbReference type="GO" id="GO:0015209">
    <property type="term" value="F:cytosine transmembrane transporter activity"/>
    <property type="evidence" value="ECO:0007669"/>
    <property type="project" value="InterPro"/>
</dbReference>
<feature type="transmembrane region" description="Helical" evidence="2">
    <location>
        <begin position="541"/>
        <end position="561"/>
    </location>
</feature>
<keyword evidence="2" id="KW-0812">Transmembrane</keyword>
<sequence length="568" mass="61758">MSDTTIDTPVTDSITTSAEESADKPIENRNLLGAGHFIGAFSGEHVAGTEFVFGVTFVMWGAQAFDVVVGLVLGNIMAVLCWGLLCAPVATKTRLSLYALLEKVCGPKFCSLFNLINGLSFLLCGAAMITVSASAMRVLFGMQNNTAWYPQSIGFVVLACCIGMIVVYLAVAGFKRLSQFASICAPWLTLCFVLGGMLAFPYLAYVTLGQDSVSLSQIPSIAREFVWTGVTPDGRPSLSMWQIAAFAWGCNLPFHLSMGDMSILRFARKSWYGFFSAFGMFIGHTMAWCMAGLMGALAATALQKNILTIDSGDVAYQALGYIGILAVLLAGWTTSNPSFYRAGVAFQALTGSNSRTKTTVVAGIIGMVIGCFPFVFQYWMPLLAYVNLLSLPIGGILVAEFFILPKLNIARCWNEIKGQRLSKPAAVTWGLTVVLSYSAVLSGMIDLFYAFIPAFVFALVLYLVMVKMEASHITSDQETLYIAPPFDPSDVEEQEENQAHQVPFDIKLSKWIAIAALIVMAYMGIRAFNFHGNFVNELADFKTAVLIPTIIYFCSALYHVVKSDTGEE</sequence>
<accession>A0A3N9TL84</accession>
<feature type="transmembrane region" description="Helical" evidence="2">
    <location>
        <begin position="271"/>
        <end position="302"/>
    </location>
</feature>
<feature type="transmembrane region" description="Helical" evidence="2">
    <location>
        <begin position="447"/>
        <end position="465"/>
    </location>
</feature>
<feature type="transmembrane region" description="Helical" evidence="2">
    <location>
        <begin position="425"/>
        <end position="441"/>
    </location>
</feature>
<dbReference type="AlphaFoldDB" id="A0A3N9TL84"/>
<feature type="transmembrane region" description="Helical" evidence="2">
    <location>
        <begin position="183"/>
        <end position="205"/>
    </location>
</feature>
<name>A0A3N9TL84_9VIBR</name>
<feature type="transmembrane region" description="Helical" evidence="2">
    <location>
        <begin position="314"/>
        <end position="332"/>
    </location>
</feature>
<evidence type="ECO:0000313" key="4">
    <source>
        <dbReference type="Proteomes" id="UP000281112"/>
    </source>
</evidence>
<feature type="transmembrane region" description="Helical" evidence="2">
    <location>
        <begin position="240"/>
        <end position="259"/>
    </location>
</feature>
<keyword evidence="4" id="KW-1185">Reference proteome</keyword>
<dbReference type="PANTHER" id="PTHR30569">
    <property type="entry name" value="CYTOSINE TRANSPORTER CODB"/>
    <property type="match status" value="1"/>
</dbReference>
<feature type="transmembrane region" description="Helical" evidence="2">
    <location>
        <begin position="67"/>
        <end position="91"/>
    </location>
</feature>
<feature type="compositionally biased region" description="Polar residues" evidence="1">
    <location>
        <begin position="1"/>
        <end position="19"/>
    </location>
</feature>
<dbReference type="InterPro" id="IPR030191">
    <property type="entry name" value="CodB"/>
</dbReference>
<dbReference type="GO" id="GO:0005886">
    <property type="term" value="C:plasma membrane"/>
    <property type="evidence" value="ECO:0007669"/>
    <property type="project" value="TreeGrafter"/>
</dbReference>
<gene>
    <name evidence="3" type="ORF">EES38_01470</name>
</gene>
<feature type="transmembrane region" description="Helical" evidence="2">
    <location>
        <begin position="359"/>
        <end position="376"/>
    </location>
</feature>
<dbReference type="PANTHER" id="PTHR30569:SF0">
    <property type="entry name" value="CYTOSINE PERMEASE"/>
    <property type="match status" value="1"/>
</dbReference>
<organism evidence="3 4">
    <name type="scientific">Vibrio viridaestus</name>
    <dbReference type="NCBI Taxonomy" id="2487322"/>
    <lineage>
        <taxon>Bacteria</taxon>
        <taxon>Pseudomonadati</taxon>
        <taxon>Pseudomonadota</taxon>
        <taxon>Gammaproteobacteria</taxon>
        <taxon>Vibrionales</taxon>
        <taxon>Vibrionaceae</taxon>
        <taxon>Vibrio</taxon>
    </lineage>
</organism>